<sequence>STPGDGGMIAFMDTLVVPVTFSPAATGTYTANLVVGSSDPDESSYTVVLNGESAEHIILVVPTFFATIQEAIVAAYPEDTVEVLSGTYEESLDLLDKNLVLRSVTGPDSTLIEGDGTGPVLTISGGQSNLTMVNGFTLTGGGGTAGGGIKIDGSSTPVLHHLILSSNAVSGNGGGIAIMSGGADLSFTSISNNTAGGSGGALYAAASASVVLNHSILWDNGNTEIGSFGNVAVSYSIVGGGADGTGNLDLDPLFVNGPGLDFSFQWGSPAIDAGDPSADPDPDGTVADMGALYYDQTNQPPDPPVGLSFVPGSGEVTLSWTANEEADLTHYVVHKGLVPDALDSLAVVAEPAAEYVDSALDHTVINYYALTAVDTASLVSDTSAVLSVSFPSLATSDESLSFGDVRIGEVMTLQLTLSNTGSDTLFVDSIYVSDSLSGFSVALGEMNTSRSLIDRMALSTEVMPGESIGLDVSFMRDDTLTVADELRITSDDPLGNDVVSIGLSGRSVAPVLALAADTLDFGNILAESQLSVMVSNDGTDTLNVSSISFPSGFTGSMAD</sequence>
<accession>A0A382EI71</accession>
<evidence type="ECO:0000256" key="3">
    <source>
        <dbReference type="ARBA" id="ARBA00004613"/>
    </source>
</evidence>
<dbReference type="InterPro" id="IPR003368">
    <property type="entry name" value="POMP_repeat"/>
</dbReference>
<evidence type="ECO:0000313" key="8">
    <source>
        <dbReference type="EMBL" id="SVB50175.1"/>
    </source>
</evidence>
<gene>
    <name evidence="8" type="ORF">METZ01_LOCUS203029</name>
</gene>
<evidence type="ECO:0000256" key="2">
    <source>
        <dbReference type="ARBA" id="ARBA00004442"/>
    </source>
</evidence>
<dbReference type="GO" id="GO:0005576">
    <property type="term" value="C:extracellular region"/>
    <property type="evidence" value="ECO:0007669"/>
    <property type="project" value="UniProtKB-SubCell"/>
</dbReference>
<evidence type="ECO:0000256" key="5">
    <source>
        <dbReference type="ARBA" id="ARBA00022729"/>
    </source>
</evidence>
<evidence type="ECO:0008006" key="9">
    <source>
        <dbReference type="Google" id="ProtNLM"/>
    </source>
</evidence>
<protein>
    <recommendedName>
        <fullName evidence="9">Fibronectin type-III domain-containing protein</fullName>
    </recommendedName>
</protein>
<keyword evidence="6" id="KW-0472">Membrane</keyword>
<dbReference type="InterPro" id="IPR011050">
    <property type="entry name" value="Pectin_lyase_fold/virulence"/>
</dbReference>
<dbReference type="InterPro" id="IPR012334">
    <property type="entry name" value="Pectin_lyas_fold"/>
</dbReference>
<keyword evidence="7" id="KW-0998">Cell outer membrane</keyword>
<dbReference type="Gene3D" id="2.60.40.10">
    <property type="entry name" value="Immunoglobulins"/>
    <property type="match status" value="3"/>
</dbReference>
<evidence type="ECO:0000256" key="7">
    <source>
        <dbReference type="ARBA" id="ARBA00023237"/>
    </source>
</evidence>
<dbReference type="SUPFAM" id="SSF51126">
    <property type="entry name" value="Pectin lyase-like"/>
    <property type="match status" value="1"/>
</dbReference>
<reference evidence="8" key="1">
    <citation type="submission" date="2018-05" db="EMBL/GenBank/DDBJ databases">
        <authorList>
            <person name="Lanie J.A."/>
            <person name="Ng W.-L."/>
            <person name="Kazmierczak K.M."/>
            <person name="Andrzejewski T.M."/>
            <person name="Davidsen T.M."/>
            <person name="Wayne K.J."/>
            <person name="Tettelin H."/>
            <person name="Glass J.I."/>
            <person name="Rusch D."/>
            <person name="Podicherti R."/>
            <person name="Tsui H.-C.T."/>
            <person name="Winkler M.E."/>
        </authorList>
    </citation>
    <scope>NUCLEOTIDE SEQUENCE</scope>
</reference>
<dbReference type="AlphaFoldDB" id="A0A382EI71"/>
<evidence type="ECO:0000256" key="1">
    <source>
        <dbReference type="ARBA" id="ARBA00004196"/>
    </source>
</evidence>
<feature type="non-terminal residue" evidence="8">
    <location>
        <position position="1"/>
    </location>
</feature>
<dbReference type="Gene3D" id="2.160.20.10">
    <property type="entry name" value="Single-stranded right-handed beta-helix, Pectin lyase-like"/>
    <property type="match status" value="1"/>
</dbReference>
<name>A0A382EI71_9ZZZZ</name>
<comment type="subcellular location">
    <subcellularLocation>
        <location evidence="1">Cell envelope</location>
    </subcellularLocation>
    <subcellularLocation>
        <location evidence="2">Cell outer membrane</location>
    </subcellularLocation>
    <subcellularLocation>
        <location evidence="3">Secreted</location>
    </subcellularLocation>
</comment>
<dbReference type="InterPro" id="IPR036116">
    <property type="entry name" value="FN3_sf"/>
</dbReference>
<dbReference type="NCBIfam" id="TIGR01376">
    <property type="entry name" value="POMP_repeat"/>
    <property type="match status" value="1"/>
</dbReference>
<dbReference type="InterPro" id="IPR013783">
    <property type="entry name" value="Ig-like_fold"/>
</dbReference>
<feature type="non-terminal residue" evidence="8">
    <location>
        <position position="559"/>
    </location>
</feature>
<keyword evidence="5" id="KW-0732">Signal</keyword>
<evidence type="ECO:0000256" key="6">
    <source>
        <dbReference type="ARBA" id="ARBA00023136"/>
    </source>
</evidence>
<organism evidence="8">
    <name type="scientific">marine metagenome</name>
    <dbReference type="NCBI Taxonomy" id="408172"/>
    <lineage>
        <taxon>unclassified sequences</taxon>
        <taxon>metagenomes</taxon>
        <taxon>ecological metagenomes</taxon>
    </lineage>
</organism>
<dbReference type="GO" id="GO:0009279">
    <property type="term" value="C:cell outer membrane"/>
    <property type="evidence" value="ECO:0007669"/>
    <property type="project" value="UniProtKB-SubCell"/>
</dbReference>
<keyword evidence="4" id="KW-0964">Secreted</keyword>
<dbReference type="SUPFAM" id="SSF49265">
    <property type="entry name" value="Fibronectin type III"/>
    <property type="match status" value="1"/>
</dbReference>
<evidence type="ECO:0000256" key="4">
    <source>
        <dbReference type="ARBA" id="ARBA00022525"/>
    </source>
</evidence>
<proteinExistence type="predicted"/>
<dbReference type="EMBL" id="UINC01044562">
    <property type="protein sequence ID" value="SVB50175.1"/>
    <property type="molecule type" value="Genomic_DNA"/>
</dbReference>